<evidence type="ECO:0000256" key="1">
    <source>
        <dbReference type="ARBA" id="ARBA00005964"/>
    </source>
</evidence>
<accession>A0A6A6PRT6</accession>
<dbReference type="EMBL" id="MU001636">
    <property type="protein sequence ID" value="KAF2482391.1"/>
    <property type="molecule type" value="Genomic_DNA"/>
</dbReference>
<dbReference type="InterPro" id="IPR002018">
    <property type="entry name" value="CarbesteraseB"/>
</dbReference>
<comment type="similarity">
    <text evidence="1 3">Belongs to the type-B carboxylesterase/lipase family.</text>
</comment>
<dbReference type="Proteomes" id="UP000799767">
    <property type="component" value="Unassembled WGS sequence"/>
</dbReference>
<sequence length="579" mass="62300">MRHSTIANAVGILLASNRFLTRAQSPTVHNSNLNVTYTGVLYEGIETFYAIPYGQDTSPPNRFKNPIAYVPQAGSSFEATSKGPACPQQHGAPFTPLYLSNVTLTSEDCLHLNVYRSAGTAANASLPVMIYVHGGSFIVGSKDELVIQPGGLIKQSVKMEQPVVVVNINYRLGVFGFAQSKALSAEGNTNMGLRDQRMAIEWVRDNIAAFGGDPSSIEILGQSSGGLAMGMQMLAYGGSQGFSFQRVSAESQIMEGGITGNFTLHAMERIVQPVGCNTSDLQSAATLSCLRNLSTNALLGAQIATNLSTPAANVGDEWLPFVDGDFLPAAPSELIAEGRFANVTTMVGWCENDGTFFVGTPTTEQDTYDFFKAYLPGMTTANVEELLSLYPSSDFSANPSANLSAQLYRAGRILRDILFTCQPINFGNALQRAGQDVYYWTQNETMLEEVLVSLGTPGYGVIHTSNFAFEFHNLSHYNVDDFLYHPNGTDFALANRQSHSWAAFANHGAPSLAGQGTLDGWKPAYSTSGEIDIYIIGGPNEGLSAWNGSGATNEALVAQKLPERCGFLNRPDIIVQLGY</sequence>
<dbReference type="RefSeq" id="XP_033588961.1">
    <property type="nucleotide sequence ID" value="XM_033733740.1"/>
</dbReference>
<dbReference type="InterPro" id="IPR019826">
    <property type="entry name" value="Carboxylesterase_B_AS"/>
</dbReference>
<protein>
    <recommendedName>
        <fullName evidence="3">Carboxylic ester hydrolase</fullName>
        <ecNumber evidence="3">3.1.1.-</ecNumber>
    </recommendedName>
</protein>
<evidence type="ECO:0000313" key="6">
    <source>
        <dbReference type="Proteomes" id="UP000799767"/>
    </source>
</evidence>
<dbReference type="InterPro" id="IPR050309">
    <property type="entry name" value="Type-B_Carboxylest/Lipase"/>
</dbReference>
<dbReference type="Pfam" id="PF00135">
    <property type="entry name" value="COesterase"/>
    <property type="match status" value="1"/>
</dbReference>
<organism evidence="5 6">
    <name type="scientific">Neohortaea acidophila</name>
    <dbReference type="NCBI Taxonomy" id="245834"/>
    <lineage>
        <taxon>Eukaryota</taxon>
        <taxon>Fungi</taxon>
        <taxon>Dikarya</taxon>
        <taxon>Ascomycota</taxon>
        <taxon>Pezizomycotina</taxon>
        <taxon>Dothideomycetes</taxon>
        <taxon>Dothideomycetidae</taxon>
        <taxon>Mycosphaerellales</taxon>
        <taxon>Teratosphaeriaceae</taxon>
        <taxon>Neohortaea</taxon>
    </lineage>
</organism>
<evidence type="ECO:0000313" key="5">
    <source>
        <dbReference type="EMBL" id="KAF2482391.1"/>
    </source>
</evidence>
<dbReference type="Gene3D" id="3.40.50.1820">
    <property type="entry name" value="alpha/beta hydrolase"/>
    <property type="match status" value="1"/>
</dbReference>
<dbReference type="EC" id="3.1.1.-" evidence="3"/>
<evidence type="ECO:0000256" key="2">
    <source>
        <dbReference type="ARBA" id="ARBA00022801"/>
    </source>
</evidence>
<feature type="domain" description="Carboxylesterase type B" evidence="4">
    <location>
        <begin position="44"/>
        <end position="525"/>
    </location>
</feature>
<keyword evidence="6" id="KW-1185">Reference proteome</keyword>
<dbReference type="GeneID" id="54474742"/>
<evidence type="ECO:0000259" key="4">
    <source>
        <dbReference type="Pfam" id="PF00135"/>
    </source>
</evidence>
<evidence type="ECO:0000256" key="3">
    <source>
        <dbReference type="RuleBase" id="RU361235"/>
    </source>
</evidence>
<keyword evidence="2 3" id="KW-0378">Hydrolase</keyword>
<proteinExistence type="inferred from homology"/>
<name>A0A6A6PRT6_9PEZI</name>
<dbReference type="SUPFAM" id="SSF53474">
    <property type="entry name" value="alpha/beta-Hydrolases"/>
    <property type="match status" value="1"/>
</dbReference>
<dbReference type="InterPro" id="IPR029058">
    <property type="entry name" value="AB_hydrolase_fold"/>
</dbReference>
<dbReference type="PANTHER" id="PTHR11559">
    <property type="entry name" value="CARBOXYLESTERASE"/>
    <property type="match status" value="1"/>
</dbReference>
<gene>
    <name evidence="5" type="ORF">BDY17DRAFT_298420</name>
</gene>
<dbReference type="GO" id="GO:0016787">
    <property type="term" value="F:hydrolase activity"/>
    <property type="evidence" value="ECO:0007669"/>
    <property type="project" value="UniProtKB-KW"/>
</dbReference>
<dbReference type="OrthoDB" id="408631at2759"/>
<dbReference type="PROSITE" id="PS00122">
    <property type="entry name" value="CARBOXYLESTERASE_B_1"/>
    <property type="match status" value="1"/>
</dbReference>
<reference evidence="5" key="1">
    <citation type="journal article" date="2020" name="Stud. Mycol.">
        <title>101 Dothideomycetes genomes: a test case for predicting lifestyles and emergence of pathogens.</title>
        <authorList>
            <person name="Haridas S."/>
            <person name="Albert R."/>
            <person name="Binder M."/>
            <person name="Bloem J."/>
            <person name="Labutti K."/>
            <person name="Salamov A."/>
            <person name="Andreopoulos B."/>
            <person name="Baker S."/>
            <person name="Barry K."/>
            <person name="Bills G."/>
            <person name="Bluhm B."/>
            <person name="Cannon C."/>
            <person name="Castanera R."/>
            <person name="Culley D."/>
            <person name="Daum C."/>
            <person name="Ezra D."/>
            <person name="Gonzalez J."/>
            <person name="Henrissat B."/>
            <person name="Kuo A."/>
            <person name="Liang C."/>
            <person name="Lipzen A."/>
            <person name="Lutzoni F."/>
            <person name="Magnuson J."/>
            <person name="Mondo S."/>
            <person name="Nolan M."/>
            <person name="Ohm R."/>
            <person name="Pangilinan J."/>
            <person name="Park H.-J."/>
            <person name="Ramirez L."/>
            <person name="Alfaro M."/>
            <person name="Sun H."/>
            <person name="Tritt A."/>
            <person name="Yoshinaga Y."/>
            <person name="Zwiers L.-H."/>
            <person name="Turgeon B."/>
            <person name="Goodwin S."/>
            <person name="Spatafora J."/>
            <person name="Crous P."/>
            <person name="Grigoriev I."/>
        </authorList>
    </citation>
    <scope>NUCLEOTIDE SEQUENCE</scope>
    <source>
        <strain evidence="5">CBS 113389</strain>
    </source>
</reference>
<dbReference type="AlphaFoldDB" id="A0A6A6PRT6"/>